<dbReference type="InterPro" id="IPR013655">
    <property type="entry name" value="PAS_fold_3"/>
</dbReference>
<dbReference type="AlphaFoldDB" id="A0AA90TXC9"/>
<dbReference type="InterPro" id="IPR000700">
    <property type="entry name" value="PAS-assoc_C"/>
</dbReference>
<evidence type="ECO:0000256" key="5">
    <source>
        <dbReference type="ARBA" id="ARBA00022777"/>
    </source>
</evidence>
<evidence type="ECO:0000313" key="8">
    <source>
        <dbReference type="EMBL" id="MDR6221576.1"/>
    </source>
</evidence>
<dbReference type="InterPro" id="IPR000014">
    <property type="entry name" value="PAS"/>
</dbReference>
<keyword evidence="3" id="KW-0597">Phosphoprotein</keyword>
<dbReference type="Pfam" id="PF08447">
    <property type="entry name" value="PAS_3"/>
    <property type="match status" value="1"/>
</dbReference>
<gene>
    <name evidence="8" type="ORF">J2750_000008</name>
</gene>
<dbReference type="EMBL" id="JAVDQI010000001">
    <property type="protein sequence ID" value="MDR6221576.1"/>
    <property type="molecule type" value="Genomic_DNA"/>
</dbReference>
<reference evidence="8 9" key="1">
    <citation type="submission" date="2023-07" db="EMBL/GenBank/DDBJ databases">
        <title>Genomic Encyclopedia of Type Strains, Phase IV (KMG-IV): sequencing the most valuable type-strain genomes for metagenomic binning, comparative biology and taxonomic classification.</title>
        <authorList>
            <person name="Goeker M."/>
        </authorList>
    </citation>
    <scope>NUCLEOTIDE SEQUENCE [LARGE SCALE GENOMIC DNA]</scope>
    <source>
        <strain evidence="8 9">DSM 17273</strain>
    </source>
</reference>
<feature type="domain" description="PAS" evidence="6">
    <location>
        <begin position="38"/>
        <end position="75"/>
    </location>
</feature>
<dbReference type="CDD" id="cd00130">
    <property type="entry name" value="PAS"/>
    <property type="match status" value="1"/>
</dbReference>
<evidence type="ECO:0000259" key="7">
    <source>
        <dbReference type="PROSITE" id="PS50113"/>
    </source>
</evidence>
<dbReference type="SUPFAM" id="SSF55781">
    <property type="entry name" value="GAF domain-like"/>
    <property type="match status" value="1"/>
</dbReference>
<feature type="domain" description="PAC" evidence="7">
    <location>
        <begin position="80"/>
        <end position="132"/>
    </location>
</feature>
<proteinExistence type="predicted"/>
<dbReference type="Gene3D" id="3.30.450.20">
    <property type="entry name" value="PAS domain"/>
    <property type="match status" value="1"/>
</dbReference>
<evidence type="ECO:0000256" key="3">
    <source>
        <dbReference type="ARBA" id="ARBA00022553"/>
    </source>
</evidence>
<dbReference type="Gene3D" id="3.30.450.40">
    <property type="match status" value="1"/>
</dbReference>
<dbReference type="PANTHER" id="PTHR43304">
    <property type="entry name" value="PHYTOCHROME-LIKE PROTEIN CPH1"/>
    <property type="match status" value="1"/>
</dbReference>
<accession>A0AA90TXC9</accession>
<name>A0AA90TXC9_9EURY</name>
<dbReference type="PANTHER" id="PTHR43304:SF1">
    <property type="entry name" value="PAC DOMAIN-CONTAINING PROTEIN"/>
    <property type="match status" value="1"/>
</dbReference>
<evidence type="ECO:0000256" key="4">
    <source>
        <dbReference type="ARBA" id="ARBA00022679"/>
    </source>
</evidence>
<organism evidence="8 9">
    <name type="scientific">Methanococcoides alaskense</name>
    <dbReference type="NCBI Taxonomy" id="325778"/>
    <lineage>
        <taxon>Archaea</taxon>
        <taxon>Methanobacteriati</taxon>
        <taxon>Methanobacteriota</taxon>
        <taxon>Stenosarchaea group</taxon>
        <taxon>Methanomicrobia</taxon>
        <taxon>Methanosarcinales</taxon>
        <taxon>Methanosarcinaceae</taxon>
        <taxon>Methanococcoides</taxon>
    </lineage>
</organism>
<keyword evidence="4" id="KW-0808">Transferase</keyword>
<dbReference type="PROSITE" id="PS50113">
    <property type="entry name" value="PAC"/>
    <property type="match status" value="1"/>
</dbReference>
<protein>
    <recommendedName>
        <fullName evidence="2">histidine kinase</fullName>
        <ecNumber evidence="2">2.7.13.3</ecNumber>
    </recommendedName>
</protein>
<dbReference type="InterPro" id="IPR052162">
    <property type="entry name" value="Sensor_kinase/Photoreceptor"/>
</dbReference>
<dbReference type="InterPro" id="IPR029016">
    <property type="entry name" value="GAF-like_dom_sf"/>
</dbReference>
<dbReference type="InterPro" id="IPR035965">
    <property type="entry name" value="PAS-like_dom_sf"/>
</dbReference>
<dbReference type="Pfam" id="PF13185">
    <property type="entry name" value="GAF_2"/>
    <property type="match status" value="1"/>
</dbReference>
<evidence type="ECO:0000259" key="6">
    <source>
        <dbReference type="PROSITE" id="PS50112"/>
    </source>
</evidence>
<dbReference type="PROSITE" id="PS50112">
    <property type="entry name" value="PAS"/>
    <property type="match status" value="1"/>
</dbReference>
<evidence type="ECO:0000313" key="9">
    <source>
        <dbReference type="Proteomes" id="UP001185015"/>
    </source>
</evidence>
<comment type="catalytic activity">
    <reaction evidence="1">
        <text>ATP + protein L-histidine = ADP + protein N-phospho-L-histidine.</text>
        <dbReference type="EC" id="2.7.13.3"/>
    </reaction>
</comment>
<keyword evidence="5" id="KW-0418">Kinase</keyword>
<evidence type="ECO:0000256" key="1">
    <source>
        <dbReference type="ARBA" id="ARBA00000085"/>
    </source>
</evidence>
<sequence>MTQIDMEEIINSSPIIVFLWKAEKDWPVEYVTDNILQFGYMPEDFTSGRIPYADIIHPDDLERVRAEFDKYLEEKVHKGFTLDYRILTKFRDVRWVSERTLIQRDEDGKISHYEGIILDITERKKAEEALEFNVSRLEALLQLSQMTGAPLQEITDFALEEGIRLTRSKLGYLAFLSADEKILIMHSWSRVAMKVCKIRDKPIEYPLESTGLWGEAVRQRKPIVTNDYSTSSPLKKGYPEEHVEIKSHMNVPIFDGNRIVAVAGVGNKEEDYDESDVRQLTLLMQGMWTHIKRKWVEDAAKRIHGPAAWVQRGWQEKFDSDTK</sequence>
<keyword evidence="9" id="KW-1185">Reference proteome</keyword>
<dbReference type="Proteomes" id="UP001185015">
    <property type="component" value="Unassembled WGS sequence"/>
</dbReference>
<dbReference type="GO" id="GO:0004673">
    <property type="term" value="F:protein histidine kinase activity"/>
    <property type="evidence" value="ECO:0007669"/>
    <property type="project" value="UniProtKB-EC"/>
</dbReference>
<evidence type="ECO:0000256" key="2">
    <source>
        <dbReference type="ARBA" id="ARBA00012438"/>
    </source>
</evidence>
<comment type="caution">
    <text evidence="8">The sequence shown here is derived from an EMBL/GenBank/DDBJ whole genome shotgun (WGS) entry which is preliminary data.</text>
</comment>
<dbReference type="SUPFAM" id="SSF55785">
    <property type="entry name" value="PYP-like sensor domain (PAS domain)"/>
    <property type="match status" value="1"/>
</dbReference>
<dbReference type="NCBIfam" id="TIGR00229">
    <property type="entry name" value="sensory_box"/>
    <property type="match status" value="1"/>
</dbReference>
<dbReference type="EC" id="2.7.13.3" evidence="2"/>
<dbReference type="InterPro" id="IPR003018">
    <property type="entry name" value="GAF"/>
</dbReference>
<dbReference type="RefSeq" id="WP_309738786.1">
    <property type="nucleotide sequence ID" value="NZ_JAQFFK010000003.1"/>
</dbReference>